<feature type="region of interest" description="Disordered" evidence="1">
    <location>
        <begin position="104"/>
        <end position="123"/>
    </location>
</feature>
<evidence type="ECO:0000313" key="2">
    <source>
        <dbReference type="EMBL" id="KAG2494001.1"/>
    </source>
</evidence>
<evidence type="ECO:0000256" key="1">
    <source>
        <dbReference type="SAM" id="MobiDB-lite"/>
    </source>
</evidence>
<organism evidence="2 3">
    <name type="scientific">Edaphochlamys debaryana</name>
    <dbReference type="NCBI Taxonomy" id="47281"/>
    <lineage>
        <taxon>Eukaryota</taxon>
        <taxon>Viridiplantae</taxon>
        <taxon>Chlorophyta</taxon>
        <taxon>core chlorophytes</taxon>
        <taxon>Chlorophyceae</taxon>
        <taxon>CS clade</taxon>
        <taxon>Chlamydomonadales</taxon>
        <taxon>Chlamydomonadales incertae sedis</taxon>
        <taxon>Edaphochlamys</taxon>
    </lineage>
</organism>
<accession>A0A835Y4I6</accession>
<evidence type="ECO:0000313" key="3">
    <source>
        <dbReference type="Proteomes" id="UP000612055"/>
    </source>
</evidence>
<gene>
    <name evidence="2" type="ORF">HYH03_007928</name>
</gene>
<dbReference type="AlphaFoldDB" id="A0A835Y4I6"/>
<sequence length="313" mass="33039">MNYTATALAALARNELLPCLGSSQLALVSVETLRLDVWVGGLLLPLTELRLRTALFHVRLLVPVCRRCAGTVSRLMPFLNVSKLGLLLPDIRMLVIPVAPPLNAPQPESSQPPPAAGLPDASRPSALLPRPSDMFGMALRRISVATDGTSGGWDRCSQFVVLQGPVAFGALKPRDLKGVYAWARALEARARAAPGGSALPREGALISNARPVPRATAVMVECVRGGAWLLTAKAICSAVAAAGDGSEAWAVSLEAAGHGVEGPLFWGLEKAIAEAWAEAASADEEGTASLELRVRWALEVRELVGRMPYAVHV</sequence>
<comment type="caution">
    <text evidence="2">The sequence shown here is derived from an EMBL/GenBank/DDBJ whole genome shotgun (WGS) entry which is preliminary data.</text>
</comment>
<protein>
    <submittedName>
        <fullName evidence="2">Uncharacterized protein</fullName>
    </submittedName>
</protein>
<name>A0A835Y4I6_9CHLO</name>
<keyword evidence="3" id="KW-1185">Reference proteome</keyword>
<proteinExistence type="predicted"/>
<dbReference type="EMBL" id="JAEHOE010000034">
    <property type="protein sequence ID" value="KAG2494001.1"/>
    <property type="molecule type" value="Genomic_DNA"/>
</dbReference>
<reference evidence="2" key="1">
    <citation type="journal article" date="2020" name="bioRxiv">
        <title>Comparative genomics of Chlamydomonas.</title>
        <authorList>
            <person name="Craig R.J."/>
            <person name="Hasan A.R."/>
            <person name="Ness R.W."/>
            <person name="Keightley P.D."/>
        </authorList>
    </citation>
    <scope>NUCLEOTIDE SEQUENCE</scope>
    <source>
        <strain evidence="2">CCAP 11/70</strain>
    </source>
</reference>
<dbReference type="Proteomes" id="UP000612055">
    <property type="component" value="Unassembled WGS sequence"/>
</dbReference>
<feature type="compositionally biased region" description="Pro residues" evidence="1">
    <location>
        <begin position="104"/>
        <end position="116"/>
    </location>
</feature>